<dbReference type="InterPro" id="IPR052087">
    <property type="entry name" value="RRP12"/>
</dbReference>
<dbReference type="SUPFAM" id="SSF48371">
    <property type="entry name" value="ARM repeat"/>
    <property type="match status" value="1"/>
</dbReference>
<dbReference type="EMBL" id="CAJOBA010007254">
    <property type="protein sequence ID" value="CAF3796982.1"/>
    <property type="molecule type" value="Genomic_DNA"/>
</dbReference>
<evidence type="ECO:0000313" key="2">
    <source>
        <dbReference type="EMBL" id="CAF1028612.1"/>
    </source>
</evidence>
<proteinExistence type="predicted"/>
<protein>
    <recommendedName>
        <fullName evidence="5">RRP12-like protein</fullName>
    </recommendedName>
</protein>
<organism evidence="3 4">
    <name type="scientific">Didymodactylos carnosus</name>
    <dbReference type="NCBI Taxonomy" id="1234261"/>
    <lineage>
        <taxon>Eukaryota</taxon>
        <taxon>Metazoa</taxon>
        <taxon>Spiralia</taxon>
        <taxon>Gnathifera</taxon>
        <taxon>Rotifera</taxon>
        <taxon>Eurotatoria</taxon>
        <taxon>Bdelloidea</taxon>
        <taxon>Philodinida</taxon>
        <taxon>Philodinidae</taxon>
        <taxon>Didymodactylos</taxon>
    </lineage>
</organism>
<dbReference type="PANTHER" id="PTHR48287">
    <property type="entry name" value="ARM REPEAT SUPERFAMILY PROTEIN"/>
    <property type="match status" value="1"/>
</dbReference>
<evidence type="ECO:0008006" key="5">
    <source>
        <dbReference type="Google" id="ProtNLM"/>
    </source>
</evidence>
<dbReference type="EMBL" id="CAJNOK010007243">
    <property type="protein sequence ID" value="CAF1028612.1"/>
    <property type="molecule type" value="Genomic_DNA"/>
</dbReference>
<accession>A0A8S2J939</accession>
<feature type="region of interest" description="Disordered" evidence="1">
    <location>
        <begin position="172"/>
        <end position="405"/>
    </location>
</feature>
<gene>
    <name evidence="2" type="ORF">OVA965_LOCUS15872</name>
    <name evidence="3" type="ORF">TMI583_LOCUS15881</name>
</gene>
<feature type="compositionally biased region" description="Acidic residues" evidence="1">
    <location>
        <begin position="217"/>
        <end position="229"/>
    </location>
</feature>
<dbReference type="InterPro" id="IPR016024">
    <property type="entry name" value="ARM-type_fold"/>
</dbReference>
<evidence type="ECO:0000313" key="3">
    <source>
        <dbReference type="EMBL" id="CAF3796982.1"/>
    </source>
</evidence>
<dbReference type="Proteomes" id="UP000677228">
    <property type="component" value="Unassembled WGS sequence"/>
</dbReference>
<evidence type="ECO:0000313" key="4">
    <source>
        <dbReference type="Proteomes" id="UP000682733"/>
    </source>
</evidence>
<reference evidence="3" key="1">
    <citation type="submission" date="2021-02" db="EMBL/GenBank/DDBJ databases">
        <authorList>
            <person name="Nowell W R."/>
        </authorList>
    </citation>
    <scope>NUCLEOTIDE SEQUENCE</scope>
</reference>
<dbReference type="PANTHER" id="PTHR48287:SF1">
    <property type="entry name" value="ARM REPEAT SUPERFAMILY PROTEIN"/>
    <property type="match status" value="1"/>
</dbReference>
<dbReference type="AlphaFoldDB" id="A0A8S2J939"/>
<comment type="caution">
    <text evidence="3">The sequence shown here is derived from an EMBL/GenBank/DDBJ whole genome shotgun (WGS) entry which is preliminary data.</text>
</comment>
<dbReference type="Proteomes" id="UP000682733">
    <property type="component" value="Unassembled WGS sequence"/>
</dbReference>
<feature type="compositionally biased region" description="Basic and acidic residues" evidence="1">
    <location>
        <begin position="173"/>
        <end position="182"/>
    </location>
</feature>
<sequence length="463" mass="53073">MYYKFNGNGGKSNSQQYPNNYATKSLSEFFHITMSGLTSNSTSMISSTLLALGRLCLEFKENLAGTIVDELMSTLILVLQSRQREIVQAALSSCRVTLIIFSEVILSQYIKELAKAFSVMKDTNEMNFRSKMKSIIQKLLKIFGYDLLIELFSNSYHSQITYIHKMKIRSERKKSEVNDKQSQKSQQTAYSETIADEMNNDNESNFTVKPKMTIDDLLQDSDSDFDDDNENTKSMRSTATKASRRHKQSSLWIKETNEEPLDLNEPSAARQIYATKPLTKKEQASVKKDKRDTFRTAPDGRIIIIDDEQDKKSKNKNDDEDEEEKNDDIKDLMETLSLSQRLKSKKRKRGLDDDDYLDDNKEDTKSKQSQSRYKAGGSGIHRPLNRKKIPGENYKAKKGSGDVKLANKHDPYAYIKLDFNALNKRKRSQYKGQFENIVGAAKRGAKRGTKLGKKERKLKRLKS</sequence>
<feature type="compositionally biased region" description="Polar residues" evidence="1">
    <location>
        <begin position="232"/>
        <end position="241"/>
    </location>
</feature>
<name>A0A8S2J939_9BILA</name>
<feature type="region of interest" description="Disordered" evidence="1">
    <location>
        <begin position="443"/>
        <end position="463"/>
    </location>
</feature>
<evidence type="ECO:0000256" key="1">
    <source>
        <dbReference type="SAM" id="MobiDB-lite"/>
    </source>
</evidence>
<feature type="compositionally biased region" description="Basic and acidic residues" evidence="1">
    <location>
        <begin position="279"/>
        <end position="294"/>
    </location>
</feature>